<dbReference type="EC" id="1.1.1.163" evidence="4"/>
<evidence type="ECO:0000256" key="2">
    <source>
        <dbReference type="ARBA" id="ARBA00023002"/>
    </source>
</evidence>
<name>A0ABN8G6P4_9BACL</name>
<evidence type="ECO:0000256" key="1">
    <source>
        <dbReference type="ARBA" id="ARBA00006484"/>
    </source>
</evidence>
<keyword evidence="2 4" id="KW-0560">Oxidoreductase</keyword>
<protein>
    <submittedName>
        <fullName evidence="4">Cyclopentanol dehydrogenase</fullName>
        <ecNumber evidence="4">1.1.1.163</ecNumber>
    </submittedName>
</protein>
<organism evidence="4 5">
    <name type="scientific">Paenibacillus plantiphilus</name>
    <dbReference type="NCBI Taxonomy" id="2905650"/>
    <lineage>
        <taxon>Bacteria</taxon>
        <taxon>Bacillati</taxon>
        <taxon>Bacillota</taxon>
        <taxon>Bacilli</taxon>
        <taxon>Bacillales</taxon>
        <taxon>Paenibacillaceae</taxon>
        <taxon>Paenibacillus</taxon>
    </lineage>
</organism>
<dbReference type="PANTHER" id="PTHR44229:SF4">
    <property type="entry name" value="15-HYDROXYPROSTAGLANDIN DEHYDROGENASE [NAD(+)]"/>
    <property type="match status" value="1"/>
</dbReference>
<dbReference type="Gene3D" id="3.40.50.720">
    <property type="entry name" value="NAD(P)-binding Rossmann-like Domain"/>
    <property type="match status" value="1"/>
</dbReference>
<evidence type="ECO:0000313" key="4">
    <source>
        <dbReference type="EMBL" id="CAH1201444.1"/>
    </source>
</evidence>
<keyword evidence="5" id="KW-1185">Reference proteome</keyword>
<proteinExistence type="inferred from homology"/>
<comment type="similarity">
    <text evidence="1 3">Belongs to the short-chain dehydrogenases/reductases (SDR) family.</text>
</comment>
<dbReference type="RefSeq" id="WP_236339956.1">
    <property type="nucleotide sequence ID" value="NZ_CAKMMF010000007.1"/>
</dbReference>
<dbReference type="PRINTS" id="PR00081">
    <property type="entry name" value="GDHRDH"/>
</dbReference>
<accession>A0ABN8G6P4</accession>
<comment type="caution">
    <text evidence="4">The sequence shown here is derived from an EMBL/GenBank/DDBJ whole genome shotgun (WGS) entry which is preliminary data.</text>
</comment>
<evidence type="ECO:0000256" key="3">
    <source>
        <dbReference type="RuleBase" id="RU000363"/>
    </source>
</evidence>
<dbReference type="Proteomes" id="UP000838686">
    <property type="component" value="Unassembled WGS sequence"/>
</dbReference>
<sequence length="277" mass="30097">MGTSCQVAIVTGGASGIGRAICSQLAGKHVFVVVADIDESGGKQTVSNIEENGGRAQFVRLDVTHAAQVDAVVNSVYKEHGRLDYMFNNAGIAMYGELYDMSIEHWERIVNINLWGVIHGTQAAYPLMKKQGFGSIANTASVAGLGPSPTAAAYATTKHAIVGLTTSLHYEAEAFGVKVSALCPTFVNTPIFSNGEGINMDKEMISAQLQQKKMMSPEQFARIALKGLERNQTIVCPMPLRRTMDIFFILFPAVHRKLIRYFCNVARKANVSHAKQT</sequence>
<dbReference type="InterPro" id="IPR002347">
    <property type="entry name" value="SDR_fam"/>
</dbReference>
<dbReference type="SUPFAM" id="SSF51735">
    <property type="entry name" value="NAD(P)-binding Rossmann-fold domains"/>
    <property type="match status" value="1"/>
</dbReference>
<dbReference type="PROSITE" id="PS00061">
    <property type="entry name" value="ADH_SHORT"/>
    <property type="match status" value="1"/>
</dbReference>
<dbReference type="CDD" id="cd05233">
    <property type="entry name" value="SDR_c"/>
    <property type="match status" value="1"/>
</dbReference>
<dbReference type="PANTHER" id="PTHR44229">
    <property type="entry name" value="15-HYDROXYPROSTAGLANDIN DEHYDROGENASE [NAD(+)]"/>
    <property type="match status" value="1"/>
</dbReference>
<dbReference type="EMBL" id="CAKMMF010000007">
    <property type="protein sequence ID" value="CAH1201444.1"/>
    <property type="molecule type" value="Genomic_DNA"/>
</dbReference>
<reference evidence="4" key="1">
    <citation type="submission" date="2022-01" db="EMBL/GenBank/DDBJ databases">
        <authorList>
            <person name="Criscuolo A."/>
        </authorList>
    </citation>
    <scope>NUCLEOTIDE SEQUENCE</scope>
    <source>
        <strain evidence="4">CIP111893</strain>
    </source>
</reference>
<gene>
    <name evidence="4" type="primary">cpnA_1</name>
    <name evidence="4" type="ORF">PAECIP111893_01615</name>
</gene>
<dbReference type="InterPro" id="IPR020904">
    <property type="entry name" value="Sc_DH/Rdtase_CS"/>
</dbReference>
<dbReference type="GO" id="GO:0055041">
    <property type="term" value="F:cyclopentanol dehydrogenase activity"/>
    <property type="evidence" value="ECO:0007669"/>
    <property type="project" value="UniProtKB-EC"/>
</dbReference>
<dbReference type="InterPro" id="IPR036291">
    <property type="entry name" value="NAD(P)-bd_dom_sf"/>
</dbReference>
<evidence type="ECO:0000313" key="5">
    <source>
        <dbReference type="Proteomes" id="UP000838686"/>
    </source>
</evidence>
<dbReference type="PRINTS" id="PR00080">
    <property type="entry name" value="SDRFAMILY"/>
</dbReference>
<dbReference type="Pfam" id="PF00106">
    <property type="entry name" value="adh_short"/>
    <property type="match status" value="1"/>
</dbReference>